<name>A0AAN5D5I9_9BILA</name>
<accession>A0AAN5D5I9</accession>
<feature type="non-terminal residue" evidence="1">
    <location>
        <position position="72"/>
    </location>
</feature>
<dbReference type="Proteomes" id="UP001328107">
    <property type="component" value="Unassembled WGS sequence"/>
</dbReference>
<reference evidence="2" key="1">
    <citation type="submission" date="2022-10" db="EMBL/GenBank/DDBJ databases">
        <title>Genome assembly of Pristionchus species.</title>
        <authorList>
            <person name="Yoshida K."/>
            <person name="Sommer R.J."/>
        </authorList>
    </citation>
    <scope>NUCLEOTIDE SEQUENCE [LARGE SCALE GENOMIC DNA]</scope>
    <source>
        <strain evidence="2">RS5460</strain>
    </source>
</reference>
<dbReference type="EMBL" id="BTRK01000006">
    <property type="protein sequence ID" value="GMR56918.1"/>
    <property type="molecule type" value="Genomic_DNA"/>
</dbReference>
<dbReference type="AlphaFoldDB" id="A0AAN5D5I9"/>
<comment type="caution">
    <text evidence="1">The sequence shown here is derived from an EMBL/GenBank/DDBJ whole genome shotgun (WGS) entry which is preliminary data.</text>
</comment>
<keyword evidence="2" id="KW-1185">Reference proteome</keyword>
<evidence type="ECO:0000313" key="2">
    <source>
        <dbReference type="Proteomes" id="UP001328107"/>
    </source>
</evidence>
<organism evidence="1 2">
    <name type="scientific">Pristionchus mayeri</name>
    <dbReference type="NCBI Taxonomy" id="1317129"/>
    <lineage>
        <taxon>Eukaryota</taxon>
        <taxon>Metazoa</taxon>
        <taxon>Ecdysozoa</taxon>
        <taxon>Nematoda</taxon>
        <taxon>Chromadorea</taxon>
        <taxon>Rhabditida</taxon>
        <taxon>Rhabditina</taxon>
        <taxon>Diplogasteromorpha</taxon>
        <taxon>Diplogasteroidea</taxon>
        <taxon>Neodiplogasteridae</taxon>
        <taxon>Pristionchus</taxon>
    </lineage>
</organism>
<evidence type="ECO:0000313" key="1">
    <source>
        <dbReference type="EMBL" id="GMR56918.1"/>
    </source>
</evidence>
<sequence length="72" mass="7974">RTRVFSSNECLNKDLANGGLIPEHNEGCPCNETFIGNGSDLLPWNLGDLKSKHKTTVNSDAKNEAQKQRDFV</sequence>
<gene>
    <name evidence="1" type="ORF">PMAYCL1PPCAC_27113</name>
</gene>
<proteinExistence type="predicted"/>
<protein>
    <submittedName>
        <fullName evidence="1">Uncharacterized protein</fullName>
    </submittedName>
</protein>
<feature type="non-terminal residue" evidence="1">
    <location>
        <position position="1"/>
    </location>
</feature>